<gene>
    <name evidence="1" type="ORF">Q5P01_020627</name>
</gene>
<dbReference type="Proteomes" id="UP001187415">
    <property type="component" value="Unassembled WGS sequence"/>
</dbReference>
<name>A0AA88LXY1_CHASR</name>
<accession>A0AA88LXY1</accession>
<dbReference type="AlphaFoldDB" id="A0AA88LXY1"/>
<evidence type="ECO:0000313" key="2">
    <source>
        <dbReference type="Proteomes" id="UP001187415"/>
    </source>
</evidence>
<evidence type="ECO:0000313" key="1">
    <source>
        <dbReference type="EMBL" id="KAK2826413.1"/>
    </source>
</evidence>
<keyword evidence="2" id="KW-1185">Reference proteome</keyword>
<comment type="caution">
    <text evidence="1">The sequence shown here is derived from an EMBL/GenBank/DDBJ whole genome shotgun (WGS) entry which is preliminary data.</text>
</comment>
<sequence>MANDRCSATSIQAREKINANRRASIYRRPATVDTPNPASPLVILSQSLCLDRSNSAAPSFSFILGPDQLSEEKQTNNVHQRAF</sequence>
<protein>
    <submittedName>
        <fullName evidence="1">Uncharacterized protein</fullName>
    </submittedName>
</protein>
<dbReference type="EMBL" id="JAUPFM010000016">
    <property type="protein sequence ID" value="KAK2826413.1"/>
    <property type="molecule type" value="Genomic_DNA"/>
</dbReference>
<reference evidence="1" key="1">
    <citation type="submission" date="2023-07" db="EMBL/GenBank/DDBJ databases">
        <title>Chromosome-level Genome Assembly of Striped Snakehead (Channa striata).</title>
        <authorList>
            <person name="Liu H."/>
        </authorList>
    </citation>
    <scope>NUCLEOTIDE SEQUENCE</scope>
    <source>
        <strain evidence="1">Gz</strain>
        <tissue evidence="1">Muscle</tissue>
    </source>
</reference>
<proteinExistence type="predicted"/>
<organism evidence="1 2">
    <name type="scientific">Channa striata</name>
    <name type="common">Snakehead murrel</name>
    <name type="synonym">Ophicephalus striatus</name>
    <dbReference type="NCBI Taxonomy" id="64152"/>
    <lineage>
        <taxon>Eukaryota</taxon>
        <taxon>Metazoa</taxon>
        <taxon>Chordata</taxon>
        <taxon>Craniata</taxon>
        <taxon>Vertebrata</taxon>
        <taxon>Euteleostomi</taxon>
        <taxon>Actinopterygii</taxon>
        <taxon>Neopterygii</taxon>
        <taxon>Teleostei</taxon>
        <taxon>Neoteleostei</taxon>
        <taxon>Acanthomorphata</taxon>
        <taxon>Anabantaria</taxon>
        <taxon>Anabantiformes</taxon>
        <taxon>Channoidei</taxon>
        <taxon>Channidae</taxon>
        <taxon>Channa</taxon>
    </lineage>
</organism>